<name>A0A0D0E1H3_9AGAM</name>
<accession>A0A0D0E1H3</accession>
<dbReference type="HOGENOM" id="CLU_2549232_0_0_1"/>
<dbReference type="AlphaFoldDB" id="A0A0D0E1H3"/>
<proteinExistence type="predicted"/>
<feature type="non-terminal residue" evidence="1">
    <location>
        <position position="83"/>
    </location>
</feature>
<reference evidence="2" key="2">
    <citation type="submission" date="2015-01" db="EMBL/GenBank/DDBJ databases">
        <title>Evolutionary Origins and Diversification of the Mycorrhizal Mutualists.</title>
        <authorList>
            <consortium name="DOE Joint Genome Institute"/>
            <consortium name="Mycorrhizal Genomics Consortium"/>
            <person name="Kohler A."/>
            <person name="Kuo A."/>
            <person name="Nagy L.G."/>
            <person name="Floudas D."/>
            <person name="Copeland A."/>
            <person name="Barry K.W."/>
            <person name="Cichocki N."/>
            <person name="Veneault-Fourrey C."/>
            <person name="LaButti K."/>
            <person name="Lindquist E.A."/>
            <person name="Lipzen A."/>
            <person name="Lundell T."/>
            <person name="Morin E."/>
            <person name="Murat C."/>
            <person name="Riley R."/>
            <person name="Ohm R."/>
            <person name="Sun H."/>
            <person name="Tunlid A."/>
            <person name="Henrissat B."/>
            <person name="Grigoriev I.V."/>
            <person name="Hibbett D.S."/>
            <person name="Martin F."/>
        </authorList>
    </citation>
    <scope>NUCLEOTIDE SEQUENCE [LARGE SCALE GENOMIC DNA]</scope>
    <source>
        <strain evidence="2">Ve08.2h10</strain>
    </source>
</reference>
<protein>
    <submittedName>
        <fullName evidence="1">Unplaced genomic scaffold scaffold_304, whole genome shotgun sequence</fullName>
    </submittedName>
</protein>
<dbReference type="EMBL" id="KN825126">
    <property type="protein sequence ID" value="KIK94164.1"/>
    <property type="molecule type" value="Genomic_DNA"/>
</dbReference>
<organism evidence="1 2">
    <name type="scientific">Paxillus rubicundulus Ve08.2h10</name>
    <dbReference type="NCBI Taxonomy" id="930991"/>
    <lineage>
        <taxon>Eukaryota</taxon>
        <taxon>Fungi</taxon>
        <taxon>Dikarya</taxon>
        <taxon>Basidiomycota</taxon>
        <taxon>Agaricomycotina</taxon>
        <taxon>Agaricomycetes</taxon>
        <taxon>Agaricomycetidae</taxon>
        <taxon>Boletales</taxon>
        <taxon>Paxilineae</taxon>
        <taxon>Paxillaceae</taxon>
        <taxon>Paxillus</taxon>
    </lineage>
</organism>
<dbReference type="InParanoid" id="A0A0D0E1H3"/>
<evidence type="ECO:0000313" key="2">
    <source>
        <dbReference type="Proteomes" id="UP000054538"/>
    </source>
</evidence>
<sequence length="83" mass="8756">MGFYDAPDGQMIANCYVGRVSNVASDNVAAIQLEHTRGLAAANGSCLEARRVKDARPGSYICQCLNYQSFPQGITAAKTASAV</sequence>
<evidence type="ECO:0000313" key="1">
    <source>
        <dbReference type="EMBL" id="KIK94164.1"/>
    </source>
</evidence>
<gene>
    <name evidence="1" type="ORF">PAXRUDRAFT_828274</name>
</gene>
<reference evidence="1 2" key="1">
    <citation type="submission" date="2014-04" db="EMBL/GenBank/DDBJ databases">
        <authorList>
            <consortium name="DOE Joint Genome Institute"/>
            <person name="Kuo A."/>
            <person name="Kohler A."/>
            <person name="Jargeat P."/>
            <person name="Nagy L.G."/>
            <person name="Floudas D."/>
            <person name="Copeland A."/>
            <person name="Barry K.W."/>
            <person name="Cichocki N."/>
            <person name="Veneault-Fourrey C."/>
            <person name="LaButti K."/>
            <person name="Lindquist E.A."/>
            <person name="Lipzen A."/>
            <person name="Lundell T."/>
            <person name="Morin E."/>
            <person name="Murat C."/>
            <person name="Sun H."/>
            <person name="Tunlid A."/>
            <person name="Henrissat B."/>
            <person name="Grigoriev I.V."/>
            <person name="Hibbett D.S."/>
            <person name="Martin F."/>
            <person name="Nordberg H.P."/>
            <person name="Cantor M.N."/>
            <person name="Hua S.X."/>
        </authorList>
    </citation>
    <scope>NUCLEOTIDE SEQUENCE [LARGE SCALE GENOMIC DNA]</scope>
    <source>
        <strain evidence="1 2">Ve08.2h10</strain>
    </source>
</reference>
<dbReference type="Proteomes" id="UP000054538">
    <property type="component" value="Unassembled WGS sequence"/>
</dbReference>
<keyword evidence="2" id="KW-1185">Reference proteome</keyword>